<evidence type="ECO:0000256" key="2">
    <source>
        <dbReference type="SAM" id="SignalP"/>
    </source>
</evidence>
<proteinExistence type="predicted"/>
<dbReference type="AlphaFoldDB" id="A0A2P6VNV2"/>
<dbReference type="InterPro" id="IPR017868">
    <property type="entry name" value="Filamin/ABP280_repeat-like"/>
</dbReference>
<dbReference type="InterPro" id="IPR013783">
    <property type="entry name" value="Ig-like_fold"/>
</dbReference>
<dbReference type="PROSITE" id="PS50194">
    <property type="entry name" value="FILAMIN_REPEAT"/>
    <property type="match status" value="1"/>
</dbReference>
<accession>A0A2P6VNV2</accession>
<keyword evidence="4" id="KW-1185">Reference proteome</keyword>
<dbReference type="OrthoDB" id="5334309at2759"/>
<organism evidence="3 4">
    <name type="scientific">Micractinium conductrix</name>
    <dbReference type="NCBI Taxonomy" id="554055"/>
    <lineage>
        <taxon>Eukaryota</taxon>
        <taxon>Viridiplantae</taxon>
        <taxon>Chlorophyta</taxon>
        <taxon>core chlorophytes</taxon>
        <taxon>Trebouxiophyceae</taxon>
        <taxon>Chlorellales</taxon>
        <taxon>Chlorellaceae</taxon>
        <taxon>Chlorella clade</taxon>
        <taxon>Micractinium</taxon>
    </lineage>
</organism>
<keyword evidence="2" id="KW-0732">Signal</keyword>
<feature type="repeat" description="Filamin" evidence="1">
    <location>
        <begin position="131"/>
        <end position="194"/>
    </location>
</feature>
<dbReference type="InterPro" id="IPR014756">
    <property type="entry name" value="Ig_E-set"/>
</dbReference>
<evidence type="ECO:0000256" key="1">
    <source>
        <dbReference type="PROSITE-ProRule" id="PRU00087"/>
    </source>
</evidence>
<dbReference type="Gene3D" id="2.60.40.10">
    <property type="entry name" value="Immunoglobulins"/>
    <property type="match status" value="1"/>
</dbReference>
<gene>
    <name evidence="3" type="ORF">C2E20_1035</name>
</gene>
<feature type="chain" id="PRO_5015118190" evidence="2">
    <location>
        <begin position="28"/>
        <end position="536"/>
    </location>
</feature>
<dbReference type="SUPFAM" id="SSF81296">
    <property type="entry name" value="E set domains"/>
    <property type="match status" value="1"/>
</dbReference>
<dbReference type="EMBL" id="LHPF02000002">
    <property type="protein sequence ID" value="PSC75783.1"/>
    <property type="molecule type" value="Genomic_DNA"/>
</dbReference>
<comment type="caution">
    <text evidence="3">The sequence shown here is derived from an EMBL/GenBank/DDBJ whole genome shotgun (WGS) entry which is preliminary data.</text>
</comment>
<sequence>MHEAAKGLHHNPSTWMLLAVLLTTVAAVFSPFGDAPLGHVRVLRLKTALQAAAAAAAVPSQQGPPTLPVLPDGIPDIERRLLTQLDDLKATCPWRPEWRSCHGADRSSWTAANLTRVCCQTGGEPGTWHTFKLQTYLANGEAATAGGDVWNVRLTGPGLAAAARQRPLRTRVLDNGDGTYTVAFMPLFDGQYSVAAWLFYSRCTGYQDAPGNAPLEHVTIVSQQDWCFIGALAALPAITVADTAASKAASDVTSRAPALLPIDTPDPRILRVQQHVFALPGRATYRRPLSAAQAAVWRTSRDTSRFVLFGDSTTLLGVVRHILAVKNKVKRPALLPFPHCWNLSGGDPVHFTTATKTRMSFSFVEEPLAPVLTPGAPPRVHYVRGHGCDLDTHPALVAETLRNMTSSDTLFINIGMHCVQKYRLANFTLLIEQVAALLAAAPSKPHIVWRSTDAAEQNMPLPSHGTPFELGTYLPQYQFLNEARRLWFDLEATATMRRHGVRVIDMYGLPTHHGDVVHYSNDGFLQQNQLLSWAVC</sequence>
<dbReference type="Pfam" id="PF00630">
    <property type="entry name" value="Filamin"/>
    <property type="match status" value="1"/>
</dbReference>
<reference evidence="3 4" key="1">
    <citation type="journal article" date="2018" name="Plant J.">
        <title>Genome sequences of Chlorella sorokiniana UTEX 1602 and Micractinium conductrix SAG 241.80: implications to maltose excretion by a green alga.</title>
        <authorList>
            <person name="Arriola M.B."/>
            <person name="Velmurugan N."/>
            <person name="Zhang Y."/>
            <person name="Plunkett M.H."/>
            <person name="Hondzo H."/>
            <person name="Barney B.M."/>
        </authorList>
    </citation>
    <scope>NUCLEOTIDE SEQUENCE [LARGE SCALE GENOMIC DNA]</scope>
    <source>
        <strain evidence="3 4">SAG 241.80</strain>
    </source>
</reference>
<feature type="signal peptide" evidence="2">
    <location>
        <begin position="1"/>
        <end position="27"/>
    </location>
</feature>
<evidence type="ECO:0000313" key="4">
    <source>
        <dbReference type="Proteomes" id="UP000239649"/>
    </source>
</evidence>
<name>A0A2P6VNV2_9CHLO</name>
<evidence type="ECO:0000313" key="3">
    <source>
        <dbReference type="EMBL" id="PSC75783.1"/>
    </source>
</evidence>
<dbReference type="Proteomes" id="UP000239649">
    <property type="component" value="Unassembled WGS sequence"/>
</dbReference>
<protein>
    <submittedName>
        <fullName evidence="3">Gelation factor</fullName>
    </submittedName>
</protein>